<keyword evidence="3 6" id="KW-0067">ATP-binding</keyword>
<dbReference type="Gene3D" id="3.40.50.300">
    <property type="entry name" value="P-loop containing nucleotide triphosphate hydrolases"/>
    <property type="match status" value="1"/>
</dbReference>
<dbReference type="PROSITE" id="PS00211">
    <property type="entry name" value="ABC_TRANSPORTER_1"/>
    <property type="match status" value="1"/>
</dbReference>
<dbReference type="PROSITE" id="PS50893">
    <property type="entry name" value="ABC_TRANSPORTER_2"/>
    <property type="match status" value="1"/>
</dbReference>
<dbReference type="InterPro" id="IPR027417">
    <property type="entry name" value="P-loop_NTPase"/>
</dbReference>
<name>A0ABU0X6V9_9PSEU</name>
<dbReference type="Pfam" id="PF00005">
    <property type="entry name" value="ABC_tran"/>
    <property type="match status" value="1"/>
</dbReference>
<dbReference type="CDD" id="cd03293">
    <property type="entry name" value="ABC_NrtD_SsuB_transporters"/>
    <property type="match status" value="1"/>
</dbReference>
<accession>A0ABU0X6V9</accession>
<dbReference type="SMART" id="SM00382">
    <property type="entry name" value="AAA"/>
    <property type="match status" value="1"/>
</dbReference>
<sequence length="268" mass="29315">MTSAKPRPAATGAPPAPAPPAYQVRVRNVSKSFRTGDGTTAVLDGVDLDVEAGQFVTLLGASGCGKSTLLNLIAGLDRPSAGTIDTGGDRTALMFQEHALFPWLTAGRNIELVLRLRGLGKAERRAEAERLLEVVRLTGAHGKRVHELSGGMRQRVALARALAQDCRLLLMDEPFAALDAITRDVLHEELTRLWRETGLSVLFVTHNVREAVRLAQRVVLMSSRPGRIAREWRVDIPHPRRGEDPAVASLSVEITEVLRSEIRRHGRN</sequence>
<dbReference type="InterPro" id="IPR003593">
    <property type="entry name" value="AAA+_ATPase"/>
</dbReference>
<dbReference type="InterPro" id="IPR017871">
    <property type="entry name" value="ABC_transporter-like_CS"/>
</dbReference>
<dbReference type="PANTHER" id="PTHR42788">
    <property type="entry name" value="TAURINE IMPORT ATP-BINDING PROTEIN-RELATED"/>
    <property type="match status" value="1"/>
</dbReference>
<keyword evidence="7" id="KW-1185">Reference proteome</keyword>
<gene>
    <name evidence="6" type="ORF">CKY47_28505</name>
</gene>
<evidence type="ECO:0000256" key="4">
    <source>
        <dbReference type="SAM" id="MobiDB-lite"/>
    </source>
</evidence>
<protein>
    <submittedName>
        <fullName evidence="6">Sulfate ABC transporter ATP-binding protein</fullName>
    </submittedName>
</protein>
<evidence type="ECO:0000259" key="5">
    <source>
        <dbReference type="PROSITE" id="PS50893"/>
    </source>
</evidence>
<feature type="compositionally biased region" description="Low complexity" evidence="4">
    <location>
        <begin position="1"/>
        <end position="13"/>
    </location>
</feature>
<keyword evidence="2" id="KW-0547">Nucleotide-binding</keyword>
<evidence type="ECO:0000313" key="6">
    <source>
        <dbReference type="EMBL" id="MDQ2587860.1"/>
    </source>
</evidence>
<evidence type="ECO:0000256" key="1">
    <source>
        <dbReference type="ARBA" id="ARBA00022448"/>
    </source>
</evidence>
<evidence type="ECO:0000256" key="3">
    <source>
        <dbReference type="ARBA" id="ARBA00022840"/>
    </source>
</evidence>
<dbReference type="PANTHER" id="PTHR42788:SF13">
    <property type="entry name" value="ALIPHATIC SULFONATES IMPORT ATP-BINDING PROTEIN SSUB"/>
    <property type="match status" value="1"/>
</dbReference>
<dbReference type="EMBL" id="NSDM01000014">
    <property type="protein sequence ID" value="MDQ2587860.1"/>
    <property type="molecule type" value="Genomic_DNA"/>
</dbReference>
<dbReference type="Proteomes" id="UP001225605">
    <property type="component" value="Unassembled WGS sequence"/>
</dbReference>
<evidence type="ECO:0000313" key="7">
    <source>
        <dbReference type="Proteomes" id="UP001225605"/>
    </source>
</evidence>
<dbReference type="InterPro" id="IPR003439">
    <property type="entry name" value="ABC_transporter-like_ATP-bd"/>
</dbReference>
<reference evidence="6 7" key="1">
    <citation type="submission" date="2017-06" db="EMBL/GenBank/DDBJ databases">
        <title>Cultured bacterium strain Saccharothrix yanglingensis Hhs.015.</title>
        <authorList>
            <person name="Xia Y."/>
        </authorList>
    </citation>
    <scope>NUCLEOTIDE SEQUENCE [LARGE SCALE GENOMIC DNA]</scope>
    <source>
        <strain evidence="6 7">Hhs.015</strain>
    </source>
</reference>
<comment type="caution">
    <text evidence="6">The sequence shown here is derived from an EMBL/GenBank/DDBJ whole genome shotgun (WGS) entry which is preliminary data.</text>
</comment>
<organism evidence="6 7">
    <name type="scientific">Saccharothrix yanglingensis</name>
    <dbReference type="NCBI Taxonomy" id="659496"/>
    <lineage>
        <taxon>Bacteria</taxon>
        <taxon>Bacillati</taxon>
        <taxon>Actinomycetota</taxon>
        <taxon>Actinomycetes</taxon>
        <taxon>Pseudonocardiales</taxon>
        <taxon>Pseudonocardiaceae</taxon>
        <taxon>Saccharothrix</taxon>
    </lineage>
</organism>
<evidence type="ECO:0000256" key="2">
    <source>
        <dbReference type="ARBA" id="ARBA00022741"/>
    </source>
</evidence>
<keyword evidence="1" id="KW-0813">Transport</keyword>
<dbReference type="SUPFAM" id="SSF52540">
    <property type="entry name" value="P-loop containing nucleoside triphosphate hydrolases"/>
    <property type="match status" value="1"/>
</dbReference>
<proteinExistence type="predicted"/>
<dbReference type="GO" id="GO:0005524">
    <property type="term" value="F:ATP binding"/>
    <property type="evidence" value="ECO:0007669"/>
    <property type="project" value="UniProtKB-KW"/>
</dbReference>
<feature type="domain" description="ABC transporter" evidence="5">
    <location>
        <begin position="24"/>
        <end position="250"/>
    </location>
</feature>
<dbReference type="InterPro" id="IPR050166">
    <property type="entry name" value="ABC_transporter_ATP-bind"/>
</dbReference>
<feature type="region of interest" description="Disordered" evidence="4">
    <location>
        <begin position="1"/>
        <end position="21"/>
    </location>
</feature>